<comment type="caution">
    <text evidence="1">The sequence shown here is derived from an EMBL/GenBank/DDBJ whole genome shotgun (WGS) entry which is preliminary data.</text>
</comment>
<dbReference type="AlphaFoldDB" id="A0A081D3C7"/>
<proteinExistence type="predicted"/>
<dbReference type="EMBL" id="BBJU01000039">
    <property type="protein sequence ID" value="GAK73423.1"/>
    <property type="molecule type" value="Genomic_DNA"/>
</dbReference>
<name>A0A081D3C7_9HYPH</name>
<evidence type="ECO:0000313" key="1">
    <source>
        <dbReference type="EMBL" id="GAK73423.1"/>
    </source>
</evidence>
<accession>A0A081D3C7</accession>
<reference evidence="1 2" key="1">
    <citation type="submission" date="2014-08" db="EMBL/GenBank/DDBJ databases">
        <title>Whole genome shotgun sequence of Rhizobium rubi NBRC 13261.</title>
        <authorList>
            <person name="Katano-Makiyama Y."/>
            <person name="Hosoyama A."/>
            <person name="Hashimoto M."/>
            <person name="Hosoyama Y."/>
            <person name="Noguchi M."/>
            <person name="Tsuchikane K."/>
            <person name="Uohara A."/>
            <person name="Ohji S."/>
            <person name="Ichikawa N."/>
            <person name="Kimura A."/>
            <person name="Yamazoe A."/>
            <person name="Fujita N."/>
        </authorList>
    </citation>
    <scope>NUCLEOTIDE SEQUENCE [LARGE SCALE GENOMIC DNA]</scope>
    <source>
        <strain evidence="1 2">NBRC 13261</strain>
    </source>
</reference>
<organism evidence="1 2">
    <name type="scientific">Agrobacterium rubi TR3 = NBRC 13261</name>
    <dbReference type="NCBI Taxonomy" id="1368415"/>
    <lineage>
        <taxon>Bacteria</taxon>
        <taxon>Pseudomonadati</taxon>
        <taxon>Pseudomonadota</taxon>
        <taxon>Alphaproteobacteria</taxon>
        <taxon>Hyphomicrobiales</taxon>
        <taxon>Rhizobiaceae</taxon>
        <taxon>Rhizobium/Agrobacterium group</taxon>
        <taxon>Agrobacterium</taxon>
    </lineage>
</organism>
<evidence type="ECO:0000313" key="2">
    <source>
        <dbReference type="Proteomes" id="UP000028701"/>
    </source>
</evidence>
<sequence length="442" mass="49988">MALVSDAVRKWMVGRREDRFPNTVAMAHFSPQAQMVTLDIYEKDDLPKALMAGDHAKVVEIMATISHEMAHWADLVGTIWGRSYLKRIYQGFRLLPTTANSEKESDFASFVELHDETRRLTFPRYYQTVAEPHAAHSVANPWQISFSAGQELDPYGRMDPTRPILFVCFHDNKSGDRLIRQPMTVGALLETIAVASEYDAIRAILLEKVPEDERTEVGSKIYAGLRSRLYEPALTLYSGPVHLLAHFARISDAALAYDLAATISHLCLNLVHGHFKDILLPERMTRWSALFPSFKDRENRAFAFAVICSNLEQWRDGNDRETWIDAALKRSGLPGRQPILERAIEVIAMQKPGGWETPIDDAEKYMLELGLGVAMGRKRNSTFGPIQAKSYLGVIPPMFDAHGAIYSLPDSSFDFARFDPETMIRLDDSLYDYTQNLLTGCR</sequence>
<gene>
    <name evidence="1" type="ORF">RRU01S_39_00020</name>
</gene>
<protein>
    <submittedName>
        <fullName evidence="1">Uncharacterized protein</fullName>
    </submittedName>
</protein>
<dbReference type="Proteomes" id="UP000028701">
    <property type="component" value="Unassembled WGS sequence"/>
</dbReference>